<organism evidence="2 3">
    <name type="scientific">Candidatus Falkowbacteria bacterium CG10_big_fil_rev_8_21_14_0_10_39_9</name>
    <dbReference type="NCBI Taxonomy" id="1974566"/>
    <lineage>
        <taxon>Bacteria</taxon>
        <taxon>Candidatus Falkowiibacteriota</taxon>
    </lineage>
</organism>
<dbReference type="Proteomes" id="UP000228900">
    <property type="component" value="Unassembled WGS sequence"/>
</dbReference>
<dbReference type="AlphaFoldDB" id="A0A2M6WQ35"/>
<feature type="compositionally biased region" description="Basic and acidic residues" evidence="1">
    <location>
        <begin position="31"/>
        <end position="40"/>
    </location>
</feature>
<name>A0A2M6WQ35_9BACT</name>
<comment type="caution">
    <text evidence="2">The sequence shown here is derived from an EMBL/GenBank/DDBJ whole genome shotgun (WGS) entry which is preliminary data.</text>
</comment>
<evidence type="ECO:0000256" key="1">
    <source>
        <dbReference type="SAM" id="MobiDB-lite"/>
    </source>
</evidence>
<dbReference type="EMBL" id="PFAQ01000033">
    <property type="protein sequence ID" value="PIT94844.1"/>
    <property type="molecule type" value="Genomic_DNA"/>
</dbReference>
<feature type="region of interest" description="Disordered" evidence="1">
    <location>
        <begin position="1"/>
        <end position="41"/>
    </location>
</feature>
<reference evidence="3" key="1">
    <citation type="submission" date="2017-09" db="EMBL/GenBank/DDBJ databases">
        <title>Depth-based differentiation of microbial function through sediment-hosted aquifers and enrichment of novel symbionts in the deep terrestrial subsurface.</title>
        <authorList>
            <person name="Probst A.J."/>
            <person name="Ladd B."/>
            <person name="Jarett J.K."/>
            <person name="Geller-Mcgrath D.E."/>
            <person name="Sieber C.M.K."/>
            <person name="Emerson J.B."/>
            <person name="Anantharaman K."/>
            <person name="Thomas B.C."/>
            <person name="Malmstrom R."/>
            <person name="Stieglmeier M."/>
            <person name="Klingl A."/>
            <person name="Woyke T."/>
            <person name="Ryan C.M."/>
            <person name="Banfield J.F."/>
        </authorList>
    </citation>
    <scope>NUCLEOTIDE SEQUENCE [LARGE SCALE GENOMIC DNA]</scope>
</reference>
<proteinExistence type="predicted"/>
<evidence type="ECO:0000313" key="2">
    <source>
        <dbReference type="EMBL" id="PIT94844.1"/>
    </source>
</evidence>
<feature type="compositionally biased region" description="Polar residues" evidence="1">
    <location>
        <begin position="1"/>
        <end position="21"/>
    </location>
</feature>
<accession>A0A2M6WQ35</accession>
<sequence length="79" mass="8840">MNSNNNQNQIKKMDATTNNDGASGLPTPPISKEEHEENKKAMSRADFIDQMRKSQPDMNLEEIEELADEIYSNGEGLGQ</sequence>
<gene>
    <name evidence="2" type="ORF">COT98_01940</name>
</gene>
<protein>
    <submittedName>
        <fullName evidence="2">Uncharacterized protein</fullName>
    </submittedName>
</protein>
<evidence type="ECO:0000313" key="3">
    <source>
        <dbReference type="Proteomes" id="UP000228900"/>
    </source>
</evidence>